<proteinExistence type="predicted"/>
<dbReference type="EMBL" id="JBIMSO010000031">
    <property type="protein sequence ID" value="MFH5207899.1"/>
    <property type="molecule type" value="Genomic_DNA"/>
</dbReference>
<evidence type="ECO:0000313" key="4">
    <source>
        <dbReference type="Proteomes" id="UP001609219"/>
    </source>
</evidence>
<keyword evidence="4" id="KW-1185">Reference proteome</keyword>
<evidence type="ECO:0000313" key="2">
    <source>
        <dbReference type="EMBL" id="MFH5232850.1"/>
    </source>
</evidence>
<dbReference type="Proteomes" id="UP001609175">
    <property type="component" value="Unassembled WGS sequence"/>
</dbReference>
<organism evidence="1 3">
    <name type="scientific">Antrihabitans spumae</name>
    <dbReference type="NCBI Taxonomy" id="3373370"/>
    <lineage>
        <taxon>Bacteria</taxon>
        <taxon>Bacillati</taxon>
        <taxon>Actinomycetota</taxon>
        <taxon>Actinomycetes</taxon>
        <taxon>Mycobacteriales</taxon>
        <taxon>Nocardiaceae</taxon>
        <taxon>Antrihabitans</taxon>
    </lineage>
</organism>
<gene>
    <name evidence="1" type="ORF">ACHIPZ_06675</name>
    <name evidence="2" type="ORF">ACHIRB_30415</name>
</gene>
<dbReference type="EMBL" id="JBIMSN010000163">
    <property type="protein sequence ID" value="MFH5232850.1"/>
    <property type="molecule type" value="Genomic_DNA"/>
</dbReference>
<dbReference type="RefSeq" id="WP_395113337.1">
    <property type="nucleotide sequence ID" value="NZ_JBIMSN010000163.1"/>
</dbReference>
<accession>A0ABW7JMT6</accession>
<dbReference type="Proteomes" id="UP001609219">
    <property type="component" value="Unassembled WGS sequence"/>
</dbReference>
<name>A0ABW7JMT6_9NOCA</name>
<comment type="caution">
    <text evidence="1">The sequence shown here is derived from an EMBL/GenBank/DDBJ whole genome shotgun (WGS) entry which is preliminary data.</text>
</comment>
<protein>
    <submittedName>
        <fullName evidence="1">Uncharacterized protein</fullName>
    </submittedName>
</protein>
<evidence type="ECO:0000313" key="3">
    <source>
        <dbReference type="Proteomes" id="UP001609175"/>
    </source>
</evidence>
<reference evidence="3 4" key="1">
    <citation type="submission" date="2024-10" db="EMBL/GenBank/DDBJ databases">
        <authorList>
            <person name="Riesco R."/>
        </authorList>
    </citation>
    <scope>NUCLEOTIDE SEQUENCE [LARGE SCALE GENOMIC DNA]</scope>
    <source>
        <strain evidence="1 3">NCIMB 15449</strain>
        <strain evidence="2 4">NCIMB 15450</strain>
    </source>
</reference>
<sequence length="191" mass="20712">MCESFAIALDRLSARDASERLASGLLDADFTTAETSVRWLWFAELLDSAWGLSGRLRDTRQLDTAGLRCLEYISDLCRRQIARTTLAAEWTTAADVADRAARHQQDVGTTAAYMALAAAHALALECLDAPPEGCDTAGFAFHALALAAPDDSTAREWIHQALDELDRCADIVPMSVRYPSGSDHLVDVIAS</sequence>
<evidence type="ECO:0000313" key="1">
    <source>
        <dbReference type="EMBL" id="MFH5207899.1"/>
    </source>
</evidence>